<organism evidence="4 5">
    <name type="scientific">Vagococcus coleopterorum</name>
    <dbReference type="NCBI Taxonomy" id="2714946"/>
    <lineage>
        <taxon>Bacteria</taxon>
        <taxon>Bacillati</taxon>
        <taxon>Bacillota</taxon>
        <taxon>Bacilli</taxon>
        <taxon>Lactobacillales</taxon>
        <taxon>Enterococcaceae</taxon>
        <taxon>Vagococcus</taxon>
    </lineage>
</organism>
<name>A0A6G8ALE7_9ENTE</name>
<keyword evidence="3" id="KW-0812">Transmembrane</keyword>
<dbReference type="InterPro" id="IPR016977">
    <property type="entry name" value="ComGF"/>
</dbReference>
<dbReference type="AlphaFoldDB" id="A0A6G8ALE7"/>
<reference evidence="4 5" key="1">
    <citation type="submission" date="2020-03" db="EMBL/GenBank/DDBJ databases">
        <title>Vagococcus sp. nov., isolated from beetles.</title>
        <authorList>
            <person name="Hyun D.-W."/>
            <person name="Bae J.-W."/>
        </authorList>
    </citation>
    <scope>NUCLEOTIDE SEQUENCE [LARGE SCALE GENOMIC DNA]</scope>
    <source>
        <strain evidence="4 5">HDW17A</strain>
    </source>
</reference>
<comment type="subcellular location">
    <subcellularLocation>
        <location evidence="1">Cell surface</location>
    </subcellularLocation>
</comment>
<dbReference type="Pfam" id="PF15980">
    <property type="entry name" value="ComGF"/>
    <property type="match status" value="1"/>
</dbReference>
<protein>
    <submittedName>
        <fullName evidence="4">ComGF family competence protein</fullName>
    </submittedName>
</protein>
<dbReference type="GO" id="GO:0030420">
    <property type="term" value="P:establishment of competence for transformation"/>
    <property type="evidence" value="ECO:0007669"/>
    <property type="project" value="UniProtKB-KW"/>
</dbReference>
<dbReference type="KEGG" id="vah:G7081_01335"/>
<evidence type="ECO:0000313" key="4">
    <source>
        <dbReference type="EMBL" id="QIL45826.1"/>
    </source>
</evidence>
<sequence>MWKFHQKLKINTFQFGKHNLAGFTLLEGMVALLILSCILLLANTVIKSTVAIEVGAGKNSQVEWHLFLNQFEHISTEWQLKKVEPEKLTFREGNKLVELSFYKNLLRIRKNGGYEPVLTRVIKTRFSDNEGGVDFKIKLEDGKEYCATFYGWGRQ</sequence>
<dbReference type="Proteomes" id="UP000500890">
    <property type="component" value="Chromosome"/>
</dbReference>
<dbReference type="InterPro" id="IPR012902">
    <property type="entry name" value="N_methyl_site"/>
</dbReference>
<proteinExistence type="predicted"/>
<dbReference type="Pfam" id="PF07963">
    <property type="entry name" value="N_methyl"/>
    <property type="match status" value="1"/>
</dbReference>
<keyword evidence="3" id="KW-0472">Membrane</keyword>
<evidence type="ECO:0000313" key="5">
    <source>
        <dbReference type="Proteomes" id="UP000500890"/>
    </source>
</evidence>
<evidence type="ECO:0000256" key="2">
    <source>
        <dbReference type="ARBA" id="ARBA00023287"/>
    </source>
</evidence>
<feature type="transmembrane region" description="Helical" evidence="3">
    <location>
        <begin position="20"/>
        <end position="42"/>
    </location>
</feature>
<evidence type="ECO:0000256" key="1">
    <source>
        <dbReference type="ARBA" id="ARBA00004241"/>
    </source>
</evidence>
<dbReference type="GO" id="GO:0009986">
    <property type="term" value="C:cell surface"/>
    <property type="evidence" value="ECO:0007669"/>
    <property type="project" value="UniProtKB-SubCell"/>
</dbReference>
<keyword evidence="5" id="KW-1185">Reference proteome</keyword>
<keyword evidence="3" id="KW-1133">Transmembrane helix</keyword>
<dbReference type="NCBIfam" id="NF041002">
    <property type="entry name" value="pilin_ComGF"/>
    <property type="match status" value="1"/>
</dbReference>
<accession>A0A6G8ALE7</accession>
<gene>
    <name evidence="4" type="ORF">G7081_01335</name>
</gene>
<keyword evidence="2" id="KW-0178">Competence</keyword>
<dbReference type="EMBL" id="CP049886">
    <property type="protein sequence ID" value="QIL45826.1"/>
    <property type="molecule type" value="Genomic_DNA"/>
</dbReference>
<evidence type="ECO:0000256" key="3">
    <source>
        <dbReference type="SAM" id="Phobius"/>
    </source>
</evidence>